<proteinExistence type="predicted"/>
<dbReference type="GO" id="GO:0016020">
    <property type="term" value="C:membrane"/>
    <property type="evidence" value="ECO:0007669"/>
    <property type="project" value="UniProtKB-SubCell"/>
</dbReference>
<feature type="transmembrane region" description="Helical" evidence="7">
    <location>
        <begin position="325"/>
        <end position="346"/>
    </location>
</feature>
<organism evidence="8 9">
    <name type="scientific">Armillaria tabescens</name>
    <name type="common">Ringless honey mushroom</name>
    <name type="synonym">Agaricus tabescens</name>
    <dbReference type="NCBI Taxonomy" id="1929756"/>
    <lineage>
        <taxon>Eukaryota</taxon>
        <taxon>Fungi</taxon>
        <taxon>Dikarya</taxon>
        <taxon>Basidiomycota</taxon>
        <taxon>Agaricomycotina</taxon>
        <taxon>Agaricomycetes</taxon>
        <taxon>Agaricomycetidae</taxon>
        <taxon>Agaricales</taxon>
        <taxon>Marasmiineae</taxon>
        <taxon>Physalacriaceae</taxon>
        <taxon>Desarmillaria</taxon>
    </lineage>
</organism>
<feature type="region of interest" description="Disordered" evidence="6">
    <location>
        <begin position="525"/>
        <end position="558"/>
    </location>
</feature>
<keyword evidence="3 7" id="KW-0812">Transmembrane</keyword>
<feature type="transmembrane region" description="Helical" evidence="7">
    <location>
        <begin position="136"/>
        <end position="158"/>
    </location>
</feature>
<protein>
    <submittedName>
        <fullName evidence="8">MFS general substrate transporter</fullName>
    </submittedName>
</protein>
<keyword evidence="4 7" id="KW-1133">Transmembrane helix</keyword>
<evidence type="ECO:0000256" key="6">
    <source>
        <dbReference type="SAM" id="MobiDB-lite"/>
    </source>
</evidence>
<feature type="transmembrane region" description="Helical" evidence="7">
    <location>
        <begin position="428"/>
        <end position="447"/>
    </location>
</feature>
<evidence type="ECO:0000313" key="8">
    <source>
        <dbReference type="EMBL" id="KAK0461032.1"/>
    </source>
</evidence>
<evidence type="ECO:0000256" key="2">
    <source>
        <dbReference type="ARBA" id="ARBA00022448"/>
    </source>
</evidence>
<dbReference type="GO" id="GO:0022857">
    <property type="term" value="F:transmembrane transporter activity"/>
    <property type="evidence" value="ECO:0007669"/>
    <property type="project" value="InterPro"/>
</dbReference>
<evidence type="ECO:0000256" key="3">
    <source>
        <dbReference type="ARBA" id="ARBA00022692"/>
    </source>
</evidence>
<dbReference type="Proteomes" id="UP001175211">
    <property type="component" value="Unassembled WGS sequence"/>
</dbReference>
<feature type="transmembrane region" description="Helical" evidence="7">
    <location>
        <begin position="196"/>
        <end position="216"/>
    </location>
</feature>
<evidence type="ECO:0000256" key="5">
    <source>
        <dbReference type="ARBA" id="ARBA00023136"/>
    </source>
</evidence>
<reference evidence="8" key="1">
    <citation type="submission" date="2023-06" db="EMBL/GenBank/DDBJ databases">
        <authorList>
            <consortium name="Lawrence Berkeley National Laboratory"/>
            <person name="Ahrendt S."/>
            <person name="Sahu N."/>
            <person name="Indic B."/>
            <person name="Wong-Bajracharya J."/>
            <person name="Merenyi Z."/>
            <person name="Ke H.-M."/>
            <person name="Monk M."/>
            <person name="Kocsube S."/>
            <person name="Drula E."/>
            <person name="Lipzen A."/>
            <person name="Balint B."/>
            <person name="Henrissat B."/>
            <person name="Andreopoulos B."/>
            <person name="Martin F.M."/>
            <person name="Harder C.B."/>
            <person name="Rigling D."/>
            <person name="Ford K.L."/>
            <person name="Foster G.D."/>
            <person name="Pangilinan J."/>
            <person name="Papanicolaou A."/>
            <person name="Barry K."/>
            <person name="LaButti K."/>
            <person name="Viragh M."/>
            <person name="Koriabine M."/>
            <person name="Yan M."/>
            <person name="Riley R."/>
            <person name="Champramary S."/>
            <person name="Plett K.L."/>
            <person name="Tsai I.J."/>
            <person name="Slot J."/>
            <person name="Sipos G."/>
            <person name="Plett J."/>
            <person name="Nagy L.G."/>
            <person name="Grigoriev I.V."/>
        </authorList>
    </citation>
    <scope>NUCLEOTIDE SEQUENCE</scope>
    <source>
        <strain evidence="8">CCBAS 213</strain>
    </source>
</reference>
<feature type="transmembrane region" description="Helical" evidence="7">
    <location>
        <begin position="261"/>
        <end position="282"/>
    </location>
</feature>
<dbReference type="RefSeq" id="XP_060332929.1">
    <property type="nucleotide sequence ID" value="XM_060472567.1"/>
</dbReference>
<evidence type="ECO:0000256" key="1">
    <source>
        <dbReference type="ARBA" id="ARBA00004141"/>
    </source>
</evidence>
<evidence type="ECO:0000256" key="7">
    <source>
        <dbReference type="SAM" id="Phobius"/>
    </source>
</evidence>
<feature type="transmembrane region" description="Helical" evidence="7">
    <location>
        <begin position="228"/>
        <end position="249"/>
    </location>
</feature>
<feature type="transmembrane region" description="Helical" evidence="7">
    <location>
        <begin position="165"/>
        <end position="184"/>
    </location>
</feature>
<dbReference type="InterPro" id="IPR036259">
    <property type="entry name" value="MFS_trans_sf"/>
</dbReference>
<accession>A0AA39N8K8</accession>
<dbReference type="GeneID" id="85356115"/>
<keyword evidence="9" id="KW-1185">Reference proteome</keyword>
<dbReference type="AlphaFoldDB" id="A0AA39N8K8"/>
<comment type="subcellular location">
    <subcellularLocation>
        <location evidence="1">Membrane</location>
        <topology evidence="1">Multi-pass membrane protein</topology>
    </subcellularLocation>
</comment>
<dbReference type="Gene3D" id="1.20.1250.20">
    <property type="entry name" value="MFS general substrate transporter like domains"/>
    <property type="match status" value="1"/>
</dbReference>
<dbReference type="InterPro" id="IPR011701">
    <property type="entry name" value="MFS"/>
</dbReference>
<keyword evidence="5 7" id="KW-0472">Membrane</keyword>
<evidence type="ECO:0000256" key="4">
    <source>
        <dbReference type="ARBA" id="ARBA00022989"/>
    </source>
</evidence>
<feature type="transmembrane region" description="Helical" evidence="7">
    <location>
        <begin position="394"/>
        <end position="416"/>
    </location>
</feature>
<feature type="transmembrane region" description="Helical" evidence="7">
    <location>
        <begin position="459"/>
        <end position="478"/>
    </location>
</feature>
<evidence type="ECO:0000313" key="9">
    <source>
        <dbReference type="Proteomes" id="UP001175211"/>
    </source>
</evidence>
<gene>
    <name evidence="8" type="ORF">EV420DRAFT_1529852</name>
</gene>
<keyword evidence="2" id="KW-0813">Transport</keyword>
<name>A0AA39N8K8_ARMTA</name>
<comment type="caution">
    <text evidence="8">The sequence shown here is derived from an EMBL/GenBank/DDBJ whole genome shotgun (WGS) entry which is preliminary data.</text>
</comment>
<feature type="transmembrane region" description="Helical" evidence="7">
    <location>
        <begin position="366"/>
        <end position="387"/>
    </location>
</feature>
<dbReference type="Pfam" id="PF07690">
    <property type="entry name" value="MFS_1"/>
    <property type="match status" value="1"/>
</dbReference>
<feature type="transmembrane region" description="Helical" evidence="7">
    <location>
        <begin position="490"/>
        <end position="514"/>
    </location>
</feature>
<dbReference type="SUPFAM" id="SSF103473">
    <property type="entry name" value="MFS general substrate transporter"/>
    <property type="match status" value="1"/>
</dbReference>
<dbReference type="PANTHER" id="PTHR43791">
    <property type="entry name" value="PERMEASE-RELATED"/>
    <property type="match status" value="1"/>
</dbReference>
<dbReference type="EMBL" id="JAUEPS010000011">
    <property type="protein sequence ID" value="KAK0461032.1"/>
    <property type="molecule type" value="Genomic_DNA"/>
</dbReference>
<dbReference type="PANTHER" id="PTHR43791:SF7">
    <property type="entry name" value="MAJOR FACILITATOR SUPERFAMILY (MFS) PROFILE DOMAIN-CONTAINING PROTEIN"/>
    <property type="match status" value="1"/>
</dbReference>
<feature type="compositionally biased region" description="Basic and acidic residues" evidence="6">
    <location>
        <begin position="525"/>
        <end position="535"/>
    </location>
</feature>
<sequence>MHSRIRLLEKLCGECSYQGDDINEGNTNLIVIACFDMANDILLSTTPALEEKASFGDNNSKSDAEAGIYEVSAEKEVTVVQEYTPEQYKKLKRKIDIYLLPLMWLCYGVQQVDKTSFSIMATFGLREDTGLHGQQYSWLATMFYLAYMCFEFPSNILLQRWRMGTTLSIFMICWGVIVLCIGFAKNWAHLMTLRALQGMFECCISPGFVLIVGSWYTRREHASRALVFQSANAGFAVIADLILYGIGTLEYSRPDIEAWRYMSYFLGGLTISVGCLCLYFLGTPTEVPWLSKEEKQMANTRVLANQSGHDMTGTRVWKWYQVRECLIDPCFYFAGFNAFLVSVPNGGLQTFGSLINQSFGFTSLEVILYTIPKNVLSVTIFVIVGVITSRWKNLRLIIMALGTIPGFIGVLGLSLIETTESTKWTKWGMYFMVTPFVLGLFLAWSLIPSNVPGRTKRTITSSFTFIGYCAGNMCGSQIFKSNEAPSYKSGTIGCCACFGLEFLIIVAWRTTLVLRNRRRDKEMLSDGLTPEEREMQGSINGESDMTDFENPHVSFRSL</sequence>